<dbReference type="PANTHER" id="PTHR37938:SF1">
    <property type="entry name" value="BLL0215 PROTEIN"/>
    <property type="match status" value="1"/>
</dbReference>
<dbReference type="PANTHER" id="PTHR37938">
    <property type="entry name" value="BLL0215 PROTEIN"/>
    <property type="match status" value="1"/>
</dbReference>
<protein>
    <submittedName>
        <fullName evidence="3">PH domain-containing protein</fullName>
    </submittedName>
</protein>
<sequence>MDLHPGEQILFAGRPSWRSILGFYVLGFLGAIVVGAIVKAVDKTGSGVLAFLVIFALVLLVGFLKRIGTTYTITSERLHIRRGLLSRSVQQTKLERVQNVNTDQSLLERILQIGTVDFDTAGTDDSDFTFSGVANPDEVVAAVDRAQRLDPPAAS</sequence>
<dbReference type="Proteomes" id="UP001056035">
    <property type="component" value="Chromosome"/>
</dbReference>
<evidence type="ECO:0000256" key="1">
    <source>
        <dbReference type="SAM" id="Phobius"/>
    </source>
</evidence>
<dbReference type="RefSeq" id="WP_254569868.1">
    <property type="nucleotide sequence ID" value="NZ_CP098502.1"/>
</dbReference>
<reference evidence="3 4" key="1">
    <citation type="submission" date="2022-06" db="EMBL/GenBank/DDBJ databases">
        <title>Paraconexibacter antarcticus.</title>
        <authorList>
            <person name="Kim C.S."/>
        </authorList>
    </citation>
    <scope>NUCLEOTIDE SEQUENCE [LARGE SCALE GENOMIC DNA]</scope>
    <source>
        <strain evidence="3 4">02-257</strain>
    </source>
</reference>
<dbReference type="InterPro" id="IPR005182">
    <property type="entry name" value="YdbS-like_PH"/>
</dbReference>
<feature type="transmembrane region" description="Helical" evidence="1">
    <location>
        <begin position="21"/>
        <end position="41"/>
    </location>
</feature>
<evidence type="ECO:0000313" key="4">
    <source>
        <dbReference type="Proteomes" id="UP001056035"/>
    </source>
</evidence>
<feature type="transmembrane region" description="Helical" evidence="1">
    <location>
        <begin position="47"/>
        <end position="64"/>
    </location>
</feature>
<gene>
    <name evidence="3" type="ORF">NBH00_17435</name>
</gene>
<evidence type="ECO:0000313" key="3">
    <source>
        <dbReference type="EMBL" id="UTI63135.1"/>
    </source>
</evidence>
<feature type="domain" description="YdbS-like PH" evidence="2">
    <location>
        <begin position="69"/>
        <end position="140"/>
    </location>
</feature>
<keyword evidence="4" id="KW-1185">Reference proteome</keyword>
<keyword evidence="1" id="KW-0472">Membrane</keyword>
<keyword evidence="1" id="KW-0812">Transmembrane</keyword>
<evidence type="ECO:0000259" key="2">
    <source>
        <dbReference type="Pfam" id="PF03703"/>
    </source>
</evidence>
<keyword evidence="1" id="KW-1133">Transmembrane helix</keyword>
<organism evidence="3 4">
    <name type="scientific">Paraconexibacter antarcticus</name>
    <dbReference type="NCBI Taxonomy" id="2949664"/>
    <lineage>
        <taxon>Bacteria</taxon>
        <taxon>Bacillati</taxon>
        <taxon>Actinomycetota</taxon>
        <taxon>Thermoleophilia</taxon>
        <taxon>Solirubrobacterales</taxon>
        <taxon>Paraconexibacteraceae</taxon>
        <taxon>Paraconexibacter</taxon>
    </lineage>
</organism>
<proteinExistence type="predicted"/>
<accession>A0ABY5DR19</accession>
<dbReference type="EMBL" id="CP098502">
    <property type="protein sequence ID" value="UTI63135.1"/>
    <property type="molecule type" value="Genomic_DNA"/>
</dbReference>
<dbReference type="Pfam" id="PF03703">
    <property type="entry name" value="bPH_2"/>
    <property type="match status" value="1"/>
</dbReference>
<name>A0ABY5DR19_9ACTN</name>